<dbReference type="Pfam" id="PF22025">
    <property type="entry name" value="ThiI_fer"/>
    <property type="match status" value="1"/>
</dbReference>
<dbReference type="GO" id="GO:0005829">
    <property type="term" value="C:cytosol"/>
    <property type="evidence" value="ECO:0007669"/>
    <property type="project" value="TreeGrafter"/>
</dbReference>
<evidence type="ECO:0000259" key="20">
    <source>
        <dbReference type="PROSITE" id="PS51165"/>
    </source>
</evidence>
<dbReference type="CDD" id="cd01712">
    <property type="entry name" value="PPase_ThiI"/>
    <property type="match status" value="1"/>
</dbReference>
<evidence type="ECO:0000256" key="15">
    <source>
        <dbReference type="ARBA" id="ARBA00071867"/>
    </source>
</evidence>
<dbReference type="Pfam" id="PF02568">
    <property type="entry name" value="ThiI"/>
    <property type="match status" value="1"/>
</dbReference>
<dbReference type="GO" id="GO:0009229">
    <property type="term" value="P:thiamine diphosphate biosynthetic process"/>
    <property type="evidence" value="ECO:0007669"/>
    <property type="project" value="UniProtKB-UniRule"/>
</dbReference>
<feature type="binding site" evidence="19">
    <location>
        <position position="297"/>
    </location>
    <ligand>
        <name>ATP</name>
        <dbReference type="ChEBI" id="CHEBI:30616"/>
    </ligand>
</feature>
<evidence type="ECO:0000256" key="11">
    <source>
        <dbReference type="ARBA" id="ARBA00052330"/>
    </source>
</evidence>
<dbReference type="InterPro" id="IPR049962">
    <property type="entry name" value="THUMP_ThiI"/>
</dbReference>
<evidence type="ECO:0000256" key="3">
    <source>
        <dbReference type="ARBA" id="ARBA00022490"/>
    </source>
</evidence>
<evidence type="ECO:0000256" key="19">
    <source>
        <dbReference type="HAMAP-Rule" id="MF_00021"/>
    </source>
</evidence>
<protein>
    <recommendedName>
        <fullName evidence="15 19">Probable tRNA sulfurtransferase</fullName>
        <ecNumber evidence="14 19">2.8.1.4</ecNumber>
    </recommendedName>
    <alternativeName>
        <fullName evidence="16 19">Sulfur carrier protein ThiS sulfurtransferase</fullName>
    </alternativeName>
    <alternativeName>
        <fullName evidence="17 19">Thiamine biosynthesis protein ThiI</fullName>
    </alternativeName>
    <alternativeName>
        <fullName evidence="18 19">tRNA 4-thiouridine synthase</fullName>
    </alternativeName>
</protein>
<dbReference type="InterPro" id="IPR014729">
    <property type="entry name" value="Rossmann-like_a/b/a_fold"/>
</dbReference>
<evidence type="ECO:0000313" key="22">
    <source>
        <dbReference type="Proteomes" id="UP000886796"/>
    </source>
</evidence>
<keyword evidence="4 19" id="KW-0820">tRNA-binding</keyword>
<keyword evidence="3 19" id="KW-0963">Cytoplasm</keyword>
<dbReference type="Pfam" id="PF02926">
    <property type="entry name" value="THUMP"/>
    <property type="match status" value="1"/>
</dbReference>
<dbReference type="GO" id="GO:0140741">
    <property type="term" value="F:tRNA-uracil-4 sulfurtransferase activity"/>
    <property type="evidence" value="ECO:0007669"/>
    <property type="project" value="UniProtKB-EC"/>
</dbReference>
<evidence type="ECO:0000256" key="6">
    <source>
        <dbReference type="ARBA" id="ARBA00022741"/>
    </source>
</evidence>
<evidence type="ECO:0000256" key="2">
    <source>
        <dbReference type="ARBA" id="ARBA00004948"/>
    </source>
</evidence>
<dbReference type="GO" id="GO:0009228">
    <property type="term" value="P:thiamine biosynthetic process"/>
    <property type="evidence" value="ECO:0007669"/>
    <property type="project" value="UniProtKB-KW"/>
</dbReference>
<dbReference type="EMBL" id="DVFK01000072">
    <property type="protein sequence ID" value="HIQ67871.1"/>
    <property type="molecule type" value="Genomic_DNA"/>
</dbReference>
<evidence type="ECO:0000256" key="17">
    <source>
        <dbReference type="ARBA" id="ARBA00077849"/>
    </source>
</evidence>
<dbReference type="InterPro" id="IPR020536">
    <property type="entry name" value="ThiI_AANH"/>
</dbReference>
<dbReference type="HAMAP" id="MF_00021">
    <property type="entry name" value="ThiI"/>
    <property type="match status" value="1"/>
</dbReference>
<keyword evidence="5 19" id="KW-0808">Transferase</keyword>
<evidence type="ECO:0000256" key="10">
    <source>
        <dbReference type="ARBA" id="ARBA00050570"/>
    </source>
</evidence>
<evidence type="ECO:0000256" key="7">
    <source>
        <dbReference type="ARBA" id="ARBA00022840"/>
    </source>
</evidence>
<dbReference type="AlphaFoldDB" id="A0A9D0Z235"/>
<dbReference type="FunFam" id="3.40.50.620:FF:000053">
    <property type="entry name" value="Probable tRNA sulfurtransferase"/>
    <property type="match status" value="1"/>
</dbReference>
<name>A0A9D0Z235_9FIRM</name>
<keyword evidence="6 19" id="KW-0547">Nucleotide-binding</keyword>
<comment type="catalytic activity">
    <reaction evidence="11 19">
        <text>[ThiS sulfur-carrier protein]-C-terminal Gly-Gly-AMP + S-sulfanyl-L-cysteinyl-[cysteine desulfurase] + AH2 = [ThiS sulfur-carrier protein]-C-terminal-Gly-aminoethanethioate + L-cysteinyl-[cysteine desulfurase] + A + AMP + 2 H(+)</text>
        <dbReference type="Rhea" id="RHEA:43340"/>
        <dbReference type="Rhea" id="RHEA-COMP:12157"/>
        <dbReference type="Rhea" id="RHEA-COMP:12158"/>
        <dbReference type="Rhea" id="RHEA-COMP:12910"/>
        <dbReference type="Rhea" id="RHEA-COMP:19908"/>
        <dbReference type="ChEBI" id="CHEBI:13193"/>
        <dbReference type="ChEBI" id="CHEBI:15378"/>
        <dbReference type="ChEBI" id="CHEBI:17499"/>
        <dbReference type="ChEBI" id="CHEBI:29950"/>
        <dbReference type="ChEBI" id="CHEBI:61963"/>
        <dbReference type="ChEBI" id="CHEBI:90618"/>
        <dbReference type="ChEBI" id="CHEBI:232372"/>
        <dbReference type="ChEBI" id="CHEBI:456215"/>
    </reaction>
</comment>
<evidence type="ECO:0000256" key="12">
    <source>
        <dbReference type="ARBA" id="ARBA00058382"/>
    </source>
</evidence>
<evidence type="ECO:0000256" key="16">
    <source>
        <dbReference type="ARBA" id="ARBA00075337"/>
    </source>
</evidence>
<comment type="subcellular location">
    <subcellularLocation>
        <location evidence="1 19">Cytoplasm</location>
    </subcellularLocation>
</comment>
<dbReference type="CDD" id="cd11716">
    <property type="entry name" value="THUMP_ThiI"/>
    <property type="match status" value="1"/>
</dbReference>
<evidence type="ECO:0000256" key="18">
    <source>
        <dbReference type="ARBA" id="ARBA00080570"/>
    </source>
</evidence>
<reference evidence="21" key="1">
    <citation type="submission" date="2020-10" db="EMBL/GenBank/DDBJ databases">
        <authorList>
            <person name="Gilroy R."/>
        </authorList>
    </citation>
    <scope>NUCLEOTIDE SEQUENCE</scope>
    <source>
        <strain evidence="21">13361</strain>
    </source>
</reference>
<feature type="binding site" evidence="19">
    <location>
        <position position="288"/>
    </location>
    <ligand>
        <name>ATP</name>
        <dbReference type="ChEBI" id="CHEBI:30616"/>
    </ligand>
</feature>
<feature type="binding site" evidence="19">
    <location>
        <begin position="184"/>
        <end position="185"/>
    </location>
    <ligand>
        <name>ATP</name>
        <dbReference type="ChEBI" id="CHEBI:30616"/>
    </ligand>
</feature>
<dbReference type="SUPFAM" id="SSF52402">
    <property type="entry name" value="Adenine nucleotide alpha hydrolases-like"/>
    <property type="match status" value="1"/>
</dbReference>
<dbReference type="InterPro" id="IPR049961">
    <property type="entry name" value="ThiI_N"/>
</dbReference>
<dbReference type="InterPro" id="IPR050102">
    <property type="entry name" value="tRNA_sulfurtransferase_ThiI"/>
</dbReference>
<comment type="similarity">
    <text evidence="13 19">Belongs to the ThiI family.</text>
</comment>
<dbReference type="EC" id="2.8.1.4" evidence="14 19"/>
<evidence type="ECO:0000256" key="13">
    <source>
        <dbReference type="ARBA" id="ARBA00061472"/>
    </source>
</evidence>
<evidence type="ECO:0000256" key="5">
    <source>
        <dbReference type="ARBA" id="ARBA00022679"/>
    </source>
</evidence>
<dbReference type="PANTHER" id="PTHR43209:SF1">
    <property type="entry name" value="TRNA SULFURTRANSFERASE"/>
    <property type="match status" value="1"/>
</dbReference>
<sequence>MKEILLLKLGEIVLKGANKRQFEDKLRQNVRRRMKPYGNFDVYIMQSTVYVEPEDENADVDGAWEACHAIFGVVKLCRCRPCEKDMESIYQAVEAYLGDDLECAESFKVETKRSDKAFPLQSIAVSQEIGGRLAEAHPACRVDVHNPAYTVYVEIRDLAAYVHGPAEPGAGGLPTGVGGRAMCLLSGGIDSPVAAYMIAKRGVEVECVHFFSYPYTSQLAKDKVLELARLVTKYCGRMTVNVVGFTKIQEAIRDNCPEEYFTLIMRRFMMEISRRIAKQDGCGALITGENLGQVASQTMQAMAVTGAVVDIPIFMPLIGMDKEEIVTIARKIGTLETSILPYEDCCTVFTPKHPKTKPNLGQVEHAERKLNREALIAEALESVEKITVKYHDDPLL</sequence>
<gene>
    <name evidence="19 21" type="primary">thiI</name>
    <name evidence="21" type="ORF">IAB74_05130</name>
</gene>
<comment type="catalytic activity">
    <reaction evidence="10 19">
        <text>[ThiI sulfur-carrier protein]-S-sulfanyl-L-cysteine + a uridine in tRNA + 2 reduced [2Fe-2S]-[ferredoxin] + ATP + H(+) = [ThiI sulfur-carrier protein]-L-cysteine + a 4-thiouridine in tRNA + 2 oxidized [2Fe-2S]-[ferredoxin] + AMP + diphosphate</text>
        <dbReference type="Rhea" id="RHEA:24176"/>
        <dbReference type="Rhea" id="RHEA-COMP:10000"/>
        <dbReference type="Rhea" id="RHEA-COMP:10001"/>
        <dbReference type="Rhea" id="RHEA-COMP:13337"/>
        <dbReference type="Rhea" id="RHEA-COMP:13338"/>
        <dbReference type="Rhea" id="RHEA-COMP:13339"/>
        <dbReference type="Rhea" id="RHEA-COMP:13340"/>
        <dbReference type="ChEBI" id="CHEBI:15378"/>
        <dbReference type="ChEBI" id="CHEBI:29950"/>
        <dbReference type="ChEBI" id="CHEBI:30616"/>
        <dbReference type="ChEBI" id="CHEBI:33019"/>
        <dbReference type="ChEBI" id="CHEBI:33737"/>
        <dbReference type="ChEBI" id="CHEBI:33738"/>
        <dbReference type="ChEBI" id="CHEBI:61963"/>
        <dbReference type="ChEBI" id="CHEBI:65315"/>
        <dbReference type="ChEBI" id="CHEBI:136798"/>
        <dbReference type="ChEBI" id="CHEBI:456215"/>
        <dbReference type="EC" id="2.8.1.4"/>
    </reaction>
</comment>
<dbReference type="GO" id="GO:0052837">
    <property type="term" value="P:thiazole biosynthetic process"/>
    <property type="evidence" value="ECO:0007669"/>
    <property type="project" value="TreeGrafter"/>
</dbReference>
<feature type="binding site" evidence="19">
    <location>
        <position position="266"/>
    </location>
    <ligand>
        <name>ATP</name>
        <dbReference type="ChEBI" id="CHEBI:30616"/>
    </ligand>
</feature>
<dbReference type="GO" id="GO:0005524">
    <property type="term" value="F:ATP binding"/>
    <property type="evidence" value="ECO:0007669"/>
    <property type="project" value="UniProtKB-UniRule"/>
</dbReference>
<dbReference type="Gene3D" id="3.30.2130.30">
    <property type="match status" value="1"/>
</dbReference>
<comment type="pathway">
    <text evidence="2 19">Cofactor biosynthesis; thiamine diphosphate biosynthesis.</text>
</comment>
<dbReference type="GO" id="GO:0000049">
    <property type="term" value="F:tRNA binding"/>
    <property type="evidence" value="ECO:0007669"/>
    <property type="project" value="UniProtKB-UniRule"/>
</dbReference>
<dbReference type="GO" id="GO:0002937">
    <property type="term" value="P:tRNA 4-thiouridine biosynthesis"/>
    <property type="evidence" value="ECO:0007669"/>
    <property type="project" value="TreeGrafter"/>
</dbReference>
<keyword evidence="7 19" id="KW-0067">ATP-binding</keyword>
<comment type="function">
    <text evidence="12 19">Catalyzes the ATP-dependent transfer of a sulfur to tRNA to produce 4-thiouridine in position 8 of tRNAs, which functions as a near-UV photosensor. Also catalyzes the transfer of sulfur to the sulfur carrier protein ThiS, forming ThiS-thiocarboxylate. This is a step in the synthesis of thiazole, in the thiamine biosynthesis pathway. The sulfur is donated as persulfide by IscS.</text>
</comment>
<dbReference type="PROSITE" id="PS51165">
    <property type="entry name" value="THUMP"/>
    <property type="match status" value="1"/>
</dbReference>
<evidence type="ECO:0000256" key="14">
    <source>
        <dbReference type="ARBA" id="ARBA00066827"/>
    </source>
</evidence>
<dbReference type="GO" id="GO:0004810">
    <property type="term" value="F:CCA tRNA nucleotidyltransferase activity"/>
    <property type="evidence" value="ECO:0007669"/>
    <property type="project" value="InterPro"/>
</dbReference>
<keyword evidence="8 19" id="KW-0694">RNA-binding</keyword>
<comment type="caution">
    <text evidence="21">The sequence shown here is derived from an EMBL/GenBank/DDBJ whole genome shotgun (WGS) entry which is preliminary data.</text>
</comment>
<keyword evidence="9 19" id="KW-0784">Thiamine biosynthesis</keyword>
<dbReference type="InterPro" id="IPR003720">
    <property type="entry name" value="tRNA_STrfase"/>
</dbReference>
<dbReference type="Proteomes" id="UP000886796">
    <property type="component" value="Unassembled WGS sequence"/>
</dbReference>
<dbReference type="SUPFAM" id="SSF143437">
    <property type="entry name" value="THUMP domain-like"/>
    <property type="match status" value="1"/>
</dbReference>
<dbReference type="SMART" id="SM00981">
    <property type="entry name" value="THUMP"/>
    <property type="match status" value="1"/>
</dbReference>
<evidence type="ECO:0000256" key="8">
    <source>
        <dbReference type="ARBA" id="ARBA00022884"/>
    </source>
</evidence>
<proteinExistence type="inferred from homology"/>
<feature type="binding site" evidence="19">
    <location>
        <begin position="209"/>
        <end position="210"/>
    </location>
    <ligand>
        <name>ATP</name>
        <dbReference type="ChEBI" id="CHEBI:30616"/>
    </ligand>
</feature>
<evidence type="ECO:0000256" key="9">
    <source>
        <dbReference type="ARBA" id="ARBA00022977"/>
    </source>
</evidence>
<accession>A0A9D0Z235</accession>
<dbReference type="InterPro" id="IPR004114">
    <property type="entry name" value="THUMP_dom"/>
</dbReference>
<evidence type="ECO:0000313" key="21">
    <source>
        <dbReference type="EMBL" id="HIQ67871.1"/>
    </source>
</evidence>
<dbReference type="Gene3D" id="3.40.50.620">
    <property type="entry name" value="HUPs"/>
    <property type="match status" value="1"/>
</dbReference>
<organism evidence="21 22">
    <name type="scientific">Candidatus Faecousia excrementigallinarum</name>
    <dbReference type="NCBI Taxonomy" id="2840806"/>
    <lineage>
        <taxon>Bacteria</taxon>
        <taxon>Bacillati</taxon>
        <taxon>Bacillota</taxon>
        <taxon>Clostridia</taxon>
        <taxon>Eubacteriales</taxon>
        <taxon>Oscillospiraceae</taxon>
        <taxon>Faecousia</taxon>
    </lineage>
</organism>
<dbReference type="InterPro" id="IPR054173">
    <property type="entry name" value="ThiI_fer"/>
</dbReference>
<dbReference type="PANTHER" id="PTHR43209">
    <property type="entry name" value="TRNA SULFURTRANSFERASE"/>
    <property type="match status" value="1"/>
</dbReference>
<reference evidence="21" key="2">
    <citation type="journal article" date="2021" name="PeerJ">
        <title>Extensive microbial diversity within the chicken gut microbiome revealed by metagenomics and culture.</title>
        <authorList>
            <person name="Gilroy R."/>
            <person name="Ravi A."/>
            <person name="Getino M."/>
            <person name="Pursley I."/>
            <person name="Horton D.L."/>
            <person name="Alikhan N.F."/>
            <person name="Baker D."/>
            <person name="Gharbi K."/>
            <person name="Hall N."/>
            <person name="Watson M."/>
            <person name="Adriaenssens E.M."/>
            <person name="Foster-Nyarko E."/>
            <person name="Jarju S."/>
            <person name="Secka A."/>
            <person name="Antonio M."/>
            <person name="Oren A."/>
            <person name="Chaudhuri R.R."/>
            <person name="La Ragione R."/>
            <person name="Hildebrand F."/>
            <person name="Pallen M.J."/>
        </authorList>
    </citation>
    <scope>NUCLEOTIDE SEQUENCE</scope>
    <source>
        <strain evidence="21">13361</strain>
    </source>
</reference>
<evidence type="ECO:0000256" key="4">
    <source>
        <dbReference type="ARBA" id="ARBA00022555"/>
    </source>
</evidence>
<feature type="domain" description="THUMP" evidence="20">
    <location>
        <begin position="61"/>
        <end position="166"/>
    </location>
</feature>
<evidence type="ECO:0000256" key="1">
    <source>
        <dbReference type="ARBA" id="ARBA00004496"/>
    </source>
</evidence>
<dbReference type="NCBIfam" id="TIGR00342">
    <property type="entry name" value="tRNA uracil 4-sulfurtransferase ThiI"/>
    <property type="match status" value="1"/>
</dbReference>